<comment type="caution">
    <text evidence="1">The sequence shown here is derived from an EMBL/GenBank/DDBJ whole genome shotgun (WGS) entry which is preliminary data.</text>
</comment>
<dbReference type="AlphaFoldDB" id="A0A5J4UZB1"/>
<evidence type="ECO:0000313" key="1">
    <source>
        <dbReference type="EMBL" id="KAA6375075.1"/>
    </source>
</evidence>
<organism evidence="1 2">
    <name type="scientific">Streblomastix strix</name>
    <dbReference type="NCBI Taxonomy" id="222440"/>
    <lineage>
        <taxon>Eukaryota</taxon>
        <taxon>Metamonada</taxon>
        <taxon>Preaxostyla</taxon>
        <taxon>Oxymonadida</taxon>
        <taxon>Streblomastigidae</taxon>
        <taxon>Streblomastix</taxon>
    </lineage>
</organism>
<reference evidence="1 2" key="1">
    <citation type="submission" date="2019-03" db="EMBL/GenBank/DDBJ databases">
        <title>Single cell metagenomics reveals metabolic interactions within the superorganism composed of flagellate Streblomastix strix and complex community of Bacteroidetes bacteria on its surface.</title>
        <authorList>
            <person name="Treitli S.C."/>
            <person name="Kolisko M."/>
            <person name="Husnik F."/>
            <person name="Keeling P."/>
            <person name="Hampl V."/>
        </authorList>
    </citation>
    <scope>NUCLEOTIDE SEQUENCE [LARGE SCALE GENOMIC DNA]</scope>
    <source>
        <strain evidence="1">ST1C</strain>
    </source>
</reference>
<sequence length="98" mass="11190">MNNHINEEEDREAQIFRDSSGLCLGQIQKYGDEYTQSELVSSEYAVVQVLLISTAGGDGGEKLIKLIQVLHSHNKQVLLEDQMNKQKKKEEMKKQKLN</sequence>
<name>A0A5J4UZB1_9EUKA</name>
<protein>
    <submittedName>
        <fullName evidence="1">Uncharacterized protein</fullName>
    </submittedName>
</protein>
<gene>
    <name evidence="1" type="ORF">EZS28_029399</name>
</gene>
<accession>A0A5J4UZB1</accession>
<dbReference type="EMBL" id="SNRW01011495">
    <property type="protein sequence ID" value="KAA6375075.1"/>
    <property type="molecule type" value="Genomic_DNA"/>
</dbReference>
<evidence type="ECO:0000313" key="2">
    <source>
        <dbReference type="Proteomes" id="UP000324800"/>
    </source>
</evidence>
<proteinExistence type="predicted"/>
<dbReference type="Proteomes" id="UP000324800">
    <property type="component" value="Unassembled WGS sequence"/>
</dbReference>